<evidence type="ECO:0000313" key="1">
    <source>
        <dbReference type="EMBL" id="TQO19668.1"/>
    </source>
</evidence>
<organism evidence="1 2">
    <name type="scientific">Rhodoglobus vestalii</name>
    <dbReference type="NCBI Taxonomy" id="193384"/>
    <lineage>
        <taxon>Bacteria</taxon>
        <taxon>Bacillati</taxon>
        <taxon>Actinomycetota</taxon>
        <taxon>Actinomycetes</taxon>
        <taxon>Micrococcales</taxon>
        <taxon>Microbacteriaceae</taxon>
        <taxon>Rhodoglobus</taxon>
    </lineage>
</organism>
<name>A0A8H2K6F8_9MICO</name>
<sequence>MEAYGLEDFVSYNADATADFYSFLTEANQLCQHPTPFG</sequence>
<reference evidence="1 2" key="1">
    <citation type="submission" date="2019-06" db="EMBL/GenBank/DDBJ databases">
        <title>Sequencing the genomes of 1000 actinobacteria strains.</title>
        <authorList>
            <person name="Klenk H.-P."/>
        </authorList>
    </citation>
    <scope>NUCLEOTIDE SEQUENCE [LARGE SCALE GENOMIC DNA]</scope>
    <source>
        <strain evidence="1 2">DSM 21947</strain>
    </source>
</reference>
<comment type="caution">
    <text evidence="1">The sequence shown here is derived from an EMBL/GenBank/DDBJ whole genome shotgun (WGS) entry which is preliminary data.</text>
</comment>
<protein>
    <submittedName>
        <fullName evidence="1">Uncharacterized protein</fullName>
    </submittedName>
</protein>
<dbReference type="EMBL" id="VFRA01000001">
    <property type="protein sequence ID" value="TQO19668.1"/>
    <property type="molecule type" value="Genomic_DNA"/>
</dbReference>
<evidence type="ECO:0000313" key="2">
    <source>
        <dbReference type="Proteomes" id="UP000316560"/>
    </source>
</evidence>
<dbReference type="AlphaFoldDB" id="A0A8H2K6F8"/>
<gene>
    <name evidence="1" type="ORF">FB472_1239</name>
</gene>
<dbReference type="Proteomes" id="UP000316560">
    <property type="component" value="Unassembled WGS sequence"/>
</dbReference>
<accession>A0A8H2K6F8</accession>
<proteinExistence type="predicted"/>
<keyword evidence="2" id="KW-1185">Reference proteome</keyword>